<feature type="transmembrane region" description="Helical" evidence="1">
    <location>
        <begin position="20"/>
        <end position="40"/>
    </location>
</feature>
<evidence type="ECO:0008006" key="3">
    <source>
        <dbReference type="Google" id="ProtNLM"/>
    </source>
</evidence>
<keyword evidence="1" id="KW-1133">Transmembrane helix</keyword>
<proteinExistence type="predicted"/>
<evidence type="ECO:0000256" key="1">
    <source>
        <dbReference type="SAM" id="Phobius"/>
    </source>
</evidence>
<keyword evidence="1" id="KW-0812">Transmembrane</keyword>
<feature type="transmembrane region" description="Helical" evidence="1">
    <location>
        <begin position="333"/>
        <end position="351"/>
    </location>
</feature>
<evidence type="ECO:0000313" key="2">
    <source>
        <dbReference type="EMBL" id="SUZ93433.1"/>
    </source>
</evidence>
<feature type="transmembrane region" description="Helical" evidence="1">
    <location>
        <begin position="371"/>
        <end position="392"/>
    </location>
</feature>
<sequence>MDPHGRRRLRLPLPSVRRSVEVVSLAVPALFVAIPLARMLGAGATAMEEANVLVVAAGILDGRLPHADVEYLYAPGTVWAVAGAFWTLGTSVVVERLVGLAYRLALLWGIHRLCRHWGPGTATCAALASWAVIAPFGLVAYPWITGLGLLVAGTALVLEGDDGRRASIGAGLCGLAAFHQLVLVPAVLVVVLPAFLAAARHRRARLGTGLMAGLSPFLLHLVLVGPRSMVEGMVVDPMFRLRAGRRLPLPPDPSDSGDFFARLDDLLRGPDGLPGLDRPAQIAALFWLLLAGTALLVLVARRWRGPGRARFATMVAMAVALVPMALQRPSPNHLKFVGTFTVAVAVVAIAVPLSRRAHATTAPLGRRAGALVAPMALALVLGGLVIVAPHHIGRFTFETFTDRPFDSSTATVVHDGRTLPVGRGTSAAAVADEIDTVVSMADHLTRPGDRVFVGPVDLTRTNYGDTFLYFLLPDVVPASRHLEMNPGLANRQGGNLAVELATADLLVLTDRFDGWSEPNASVLQGDMAATAVVAGRFCDVAGTTTWRLFTPCP</sequence>
<feature type="transmembrane region" description="Helical" evidence="1">
    <location>
        <begin position="71"/>
        <end position="94"/>
    </location>
</feature>
<organism evidence="2">
    <name type="scientific">marine metagenome</name>
    <dbReference type="NCBI Taxonomy" id="408172"/>
    <lineage>
        <taxon>unclassified sequences</taxon>
        <taxon>metagenomes</taxon>
        <taxon>ecological metagenomes</taxon>
    </lineage>
</organism>
<feature type="transmembrane region" description="Helical" evidence="1">
    <location>
        <begin position="138"/>
        <end position="158"/>
    </location>
</feature>
<feature type="transmembrane region" description="Helical" evidence="1">
    <location>
        <begin position="206"/>
        <end position="225"/>
    </location>
</feature>
<feature type="transmembrane region" description="Helical" evidence="1">
    <location>
        <begin position="311"/>
        <end position="327"/>
    </location>
</feature>
<dbReference type="EMBL" id="UINC01002146">
    <property type="protein sequence ID" value="SUZ93433.1"/>
    <property type="molecule type" value="Genomic_DNA"/>
</dbReference>
<keyword evidence="1" id="KW-0472">Membrane</keyword>
<reference evidence="2" key="1">
    <citation type="submission" date="2018-05" db="EMBL/GenBank/DDBJ databases">
        <authorList>
            <person name="Lanie J.A."/>
            <person name="Ng W.-L."/>
            <person name="Kazmierczak K.M."/>
            <person name="Andrzejewski T.M."/>
            <person name="Davidsen T.M."/>
            <person name="Wayne K.J."/>
            <person name="Tettelin H."/>
            <person name="Glass J.I."/>
            <person name="Rusch D."/>
            <person name="Podicherti R."/>
            <person name="Tsui H.-C.T."/>
            <person name="Winkler M.E."/>
        </authorList>
    </citation>
    <scope>NUCLEOTIDE SEQUENCE</scope>
</reference>
<gene>
    <name evidence="2" type="ORF">METZ01_LOCUS46287</name>
</gene>
<accession>A0A381RWY1</accession>
<feature type="transmembrane region" description="Helical" evidence="1">
    <location>
        <begin position="280"/>
        <end position="299"/>
    </location>
</feature>
<protein>
    <recommendedName>
        <fullName evidence="3">Glycosyltransferase RgtA/B/C/D-like domain-containing protein</fullName>
    </recommendedName>
</protein>
<dbReference type="AlphaFoldDB" id="A0A381RWY1"/>
<name>A0A381RWY1_9ZZZZ</name>
<feature type="transmembrane region" description="Helical" evidence="1">
    <location>
        <begin position="178"/>
        <end position="199"/>
    </location>
</feature>